<organism evidence="4 5">
    <name type="scientific">Canna indica</name>
    <name type="common">Indian-shot</name>
    <dbReference type="NCBI Taxonomy" id="4628"/>
    <lineage>
        <taxon>Eukaryota</taxon>
        <taxon>Viridiplantae</taxon>
        <taxon>Streptophyta</taxon>
        <taxon>Embryophyta</taxon>
        <taxon>Tracheophyta</taxon>
        <taxon>Spermatophyta</taxon>
        <taxon>Magnoliopsida</taxon>
        <taxon>Liliopsida</taxon>
        <taxon>Zingiberales</taxon>
        <taxon>Cannaceae</taxon>
        <taxon>Canna</taxon>
    </lineage>
</organism>
<evidence type="ECO:0000313" key="5">
    <source>
        <dbReference type="Proteomes" id="UP001327560"/>
    </source>
</evidence>
<evidence type="ECO:0000313" key="4">
    <source>
        <dbReference type="EMBL" id="WOK97621.1"/>
    </source>
</evidence>
<accession>A0AAQ3JWR8</accession>
<dbReference type="InterPro" id="IPR007650">
    <property type="entry name" value="Zf-FLZ_dom"/>
</dbReference>
<protein>
    <recommendedName>
        <fullName evidence="3">FLZ-type domain-containing protein</fullName>
    </recommendedName>
</protein>
<evidence type="ECO:0000259" key="3">
    <source>
        <dbReference type="Pfam" id="PF04570"/>
    </source>
</evidence>
<gene>
    <name evidence="4" type="ORF">Cni_G06329</name>
</gene>
<name>A0AAQ3JWR8_9LILI</name>
<evidence type="ECO:0000256" key="2">
    <source>
        <dbReference type="ARBA" id="ARBA00022723"/>
    </source>
</evidence>
<feature type="domain" description="FLZ-type" evidence="3">
    <location>
        <begin position="47"/>
        <end position="66"/>
    </location>
</feature>
<proteinExistence type="inferred from homology"/>
<dbReference type="Proteomes" id="UP001327560">
    <property type="component" value="Chromosome 2"/>
</dbReference>
<dbReference type="GO" id="GO:0046872">
    <property type="term" value="F:metal ion binding"/>
    <property type="evidence" value="ECO:0007669"/>
    <property type="project" value="UniProtKB-KW"/>
</dbReference>
<dbReference type="Pfam" id="PF04570">
    <property type="entry name" value="zf-FLZ"/>
    <property type="match status" value="1"/>
</dbReference>
<evidence type="ECO:0000256" key="1">
    <source>
        <dbReference type="ARBA" id="ARBA00009374"/>
    </source>
</evidence>
<comment type="similarity">
    <text evidence="1">Belongs to the FLZ family.</text>
</comment>
<dbReference type="AlphaFoldDB" id="A0AAQ3JWR8"/>
<sequence length="106" mass="11524">MPSLVYQFSQGLAVGNDNELLGDVNISSHLLDGGGVTHDGGLCSSWGDISFCSHECRQQRMDQDELKRKELLTSKRIVATSSSTGGDSFVNLNVNSLFFDAKIPKM</sequence>
<dbReference type="EMBL" id="CP136891">
    <property type="protein sequence ID" value="WOK97621.1"/>
    <property type="molecule type" value="Genomic_DNA"/>
</dbReference>
<reference evidence="4 5" key="1">
    <citation type="submission" date="2023-10" db="EMBL/GenBank/DDBJ databases">
        <title>Chromosome-scale genome assembly provides insights into flower coloration mechanisms of Canna indica.</title>
        <authorList>
            <person name="Li C."/>
        </authorList>
    </citation>
    <scope>NUCLEOTIDE SEQUENCE [LARGE SCALE GENOMIC DNA]</scope>
    <source>
        <tissue evidence="4">Flower</tissue>
    </source>
</reference>
<keyword evidence="2" id="KW-0479">Metal-binding</keyword>
<keyword evidence="5" id="KW-1185">Reference proteome</keyword>